<reference evidence="2 3" key="2">
    <citation type="submission" date="2019-11" db="EMBL/GenBank/DDBJ databases">
        <authorList>
            <person name="Lu H."/>
        </authorList>
    </citation>
    <scope>NUCLEOTIDE SEQUENCE [LARGE SCALE GENOMIC DNA]</scope>
    <source>
        <strain evidence="2 3">FIM1</strain>
    </source>
</reference>
<evidence type="ECO:0000256" key="1">
    <source>
        <dbReference type="SAM" id="MobiDB-lite"/>
    </source>
</evidence>
<reference evidence="2 3" key="1">
    <citation type="submission" date="2016-03" db="EMBL/GenBank/DDBJ databases">
        <title>How can Kluyveromyces marxianus grow so fast - potential evolutionary course in Saccharomyces Complex revealed by comparative genomics.</title>
        <authorList>
            <person name="Mo W."/>
            <person name="Lu W."/>
            <person name="Yang X."/>
            <person name="Qi J."/>
            <person name="Lv H."/>
        </authorList>
    </citation>
    <scope>NUCLEOTIDE SEQUENCE [LARGE SCALE GENOMIC DNA]</scope>
    <source>
        <strain evidence="2 3">FIM1</strain>
    </source>
</reference>
<organism evidence="2 3">
    <name type="scientific">Kluyveromyces marxianus</name>
    <name type="common">Yeast</name>
    <name type="synonym">Candida kefyr</name>
    <dbReference type="NCBI Taxonomy" id="4911"/>
    <lineage>
        <taxon>Eukaryota</taxon>
        <taxon>Fungi</taxon>
        <taxon>Dikarya</taxon>
        <taxon>Ascomycota</taxon>
        <taxon>Saccharomycotina</taxon>
        <taxon>Saccharomycetes</taxon>
        <taxon>Saccharomycetales</taxon>
        <taxon>Saccharomycetaceae</taxon>
        <taxon>Kluyveromyces</taxon>
    </lineage>
</organism>
<proteinExistence type="predicted"/>
<feature type="region of interest" description="Disordered" evidence="1">
    <location>
        <begin position="37"/>
        <end position="104"/>
    </location>
</feature>
<evidence type="ECO:0000313" key="2">
    <source>
        <dbReference type="EMBL" id="QGN13882.1"/>
    </source>
</evidence>
<dbReference type="Proteomes" id="UP000422736">
    <property type="component" value="Chromosome 1"/>
</dbReference>
<sequence length="235" mass="26070">MSTHQLRLFCYYLGYLSTYIYWGEESSAGLRVKQVGEREHERRALPGGFRGYPGARGNQKPEARGQRIQHYPDIPVISGSDTKGKKTRRNGDTVRDLPPGNNNHHYQSVRSDAMLLRGETGALRLRSLQLWQRGSVAAGSTAARQLDRTAALSQQRPSLGPRPWALGPVSALVLGFPALSCLVCIIELNCRFESWPPHRNKAVIQCGAAKRKKAVKFSEGPSEIKALYSEMVGQV</sequence>
<gene>
    <name evidence="2" type="ORF">FIM1_529</name>
</gene>
<dbReference type="EMBL" id="CP015054">
    <property type="protein sequence ID" value="QGN13882.1"/>
    <property type="molecule type" value="Genomic_DNA"/>
</dbReference>
<name>A0ABX6ES80_KLUMA</name>
<protein>
    <submittedName>
        <fullName evidence="2">Uncharacterized protein</fullName>
    </submittedName>
</protein>
<evidence type="ECO:0000313" key="3">
    <source>
        <dbReference type="Proteomes" id="UP000422736"/>
    </source>
</evidence>
<keyword evidence="3" id="KW-1185">Reference proteome</keyword>
<accession>A0ABX6ES80</accession>